<dbReference type="Proteomes" id="UP000589521">
    <property type="component" value="Unassembled WGS sequence"/>
</dbReference>
<protein>
    <submittedName>
        <fullName evidence="1">Phage portal protein</fullName>
    </submittedName>
</protein>
<evidence type="ECO:0000313" key="1">
    <source>
        <dbReference type="EMBL" id="NYS96447.1"/>
    </source>
</evidence>
<dbReference type="EMBL" id="JACBXX010000112">
    <property type="protein sequence ID" value="NYS96447.1"/>
    <property type="molecule type" value="Genomic_DNA"/>
</dbReference>
<sequence length="56" mass="6398">MKEIRSEVVGEVLHKKVKDPWKPDNRLVINYAKSIVDAFSSYQIGVSVKVTHDNTK</sequence>
<gene>
    <name evidence="1" type="ORF">HZY94_04530</name>
</gene>
<proteinExistence type="predicted"/>
<accession>A0A7Z0M6T4</accession>
<organism evidence="1 2">
    <name type="scientific">Streptococcus danieliae</name>
    <dbReference type="NCBI Taxonomy" id="747656"/>
    <lineage>
        <taxon>Bacteria</taxon>
        <taxon>Bacillati</taxon>
        <taxon>Bacillota</taxon>
        <taxon>Bacilli</taxon>
        <taxon>Lactobacillales</taxon>
        <taxon>Streptococcaceae</taxon>
        <taxon>Streptococcus</taxon>
    </lineage>
</organism>
<dbReference type="RefSeq" id="WP_179925181.1">
    <property type="nucleotide sequence ID" value="NZ_CATKDJ010000211.1"/>
</dbReference>
<comment type="caution">
    <text evidence="1">The sequence shown here is derived from an EMBL/GenBank/DDBJ whole genome shotgun (WGS) entry which is preliminary data.</text>
</comment>
<dbReference type="AlphaFoldDB" id="A0A7Z0M6T4"/>
<evidence type="ECO:0000313" key="2">
    <source>
        <dbReference type="Proteomes" id="UP000589521"/>
    </source>
</evidence>
<name>A0A7Z0M6T4_9STRE</name>
<reference evidence="1 2" key="1">
    <citation type="submission" date="2020-07" db="EMBL/GenBank/DDBJ databases">
        <title>MOT database genomes.</title>
        <authorList>
            <person name="Joseph S."/>
            <person name="Aduse-Opoku J."/>
            <person name="Hashim A."/>
            <person name="Wade W."/>
            <person name="Curtis M."/>
        </authorList>
    </citation>
    <scope>NUCLEOTIDE SEQUENCE [LARGE SCALE GENOMIC DNA]</scope>
    <source>
        <strain evidence="1 2">STR</strain>
    </source>
</reference>